<dbReference type="EMBL" id="RJVU01017609">
    <property type="protein sequence ID" value="ROL52077.1"/>
    <property type="molecule type" value="Genomic_DNA"/>
</dbReference>
<dbReference type="Proteomes" id="UP000281406">
    <property type="component" value="Unassembled WGS sequence"/>
</dbReference>
<gene>
    <name evidence="1" type="ORF">DPX16_9195</name>
</gene>
<name>A0A3N0Z0J4_ANAGA</name>
<dbReference type="OrthoDB" id="10067219at2759"/>
<organism evidence="1 2">
    <name type="scientific">Anabarilius grahami</name>
    <name type="common">Kanglang fish</name>
    <name type="synonym">Barilius grahami</name>
    <dbReference type="NCBI Taxonomy" id="495550"/>
    <lineage>
        <taxon>Eukaryota</taxon>
        <taxon>Metazoa</taxon>
        <taxon>Chordata</taxon>
        <taxon>Craniata</taxon>
        <taxon>Vertebrata</taxon>
        <taxon>Euteleostomi</taxon>
        <taxon>Actinopterygii</taxon>
        <taxon>Neopterygii</taxon>
        <taxon>Teleostei</taxon>
        <taxon>Ostariophysi</taxon>
        <taxon>Cypriniformes</taxon>
        <taxon>Xenocyprididae</taxon>
        <taxon>Xenocypridinae</taxon>
        <taxon>Xenocypridinae incertae sedis</taxon>
        <taxon>Anabarilius</taxon>
    </lineage>
</organism>
<keyword evidence="2" id="KW-1185">Reference proteome</keyword>
<evidence type="ECO:0000313" key="2">
    <source>
        <dbReference type="Proteomes" id="UP000281406"/>
    </source>
</evidence>
<protein>
    <submittedName>
        <fullName evidence="1">Uncharacterized protein</fullName>
    </submittedName>
</protein>
<dbReference type="AlphaFoldDB" id="A0A3N0Z0J4"/>
<proteinExistence type="predicted"/>
<accession>A0A3N0Z0J4</accession>
<reference evidence="1 2" key="1">
    <citation type="submission" date="2018-10" db="EMBL/GenBank/DDBJ databases">
        <title>Genome assembly for a Yunnan-Guizhou Plateau 3E fish, Anabarilius grahami (Regan), and its evolutionary and genetic applications.</title>
        <authorList>
            <person name="Jiang W."/>
        </authorList>
    </citation>
    <scope>NUCLEOTIDE SEQUENCE [LARGE SCALE GENOMIC DNA]</scope>
    <source>
        <strain evidence="1">AG-KIZ</strain>
        <tissue evidence="1">Muscle</tissue>
    </source>
</reference>
<sequence>MSSLSRNRLKPSGVPDPALTTLSTSCSYTPSSSSSSSTTSYKLFLLSFSDCFHPLLNTASVPFSAFPSQLSFYNPSIDRAVQSISHPLLLPYSFPKPLPFPQAHPIQRQFPLFSGPPSSGTNLSELSCQSPVNSALQFTQNLNWPNFTSSGAIRMPPAVPLNHDTGFPETHKIERESYSIIPSCGIQRQRAACFEHSNFFKVNALGPRQPDDPVKGIRGAARCRGTRGQAVARLAADRQPAPEIQLRAF</sequence>
<evidence type="ECO:0000313" key="1">
    <source>
        <dbReference type="EMBL" id="ROL52077.1"/>
    </source>
</evidence>
<comment type="caution">
    <text evidence="1">The sequence shown here is derived from an EMBL/GenBank/DDBJ whole genome shotgun (WGS) entry which is preliminary data.</text>
</comment>